<proteinExistence type="predicted"/>
<sequence>MMDKSSWSIIKSRNAPSTKSAHSASDISFMKTAHQRQQSPDYPTTPLNGAVRLIPSGSVSFSSINEPTSPHLQSRRETSSIQQGFVHLHPEDADEFRWMPIGK</sequence>
<reference evidence="2" key="1">
    <citation type="submission" date="2023-08" db="EMBL/GenBank/DDBJ databases">
        <title>Chromosome-level Genome Assembly of mud carp (Cirrhinus molitorella).</title>
        <authorList>
            <person name="Liu H."/>
        </authorList>
    </citation>
    <scope>NUCLEOTIDE SEQUENCE</scope>
    <source>
        <strain evidence="2">Prfri</strain>
        <tissue evidence="2">Muscle</tissue>
    </source>
</reference>
<evidence type="ECO:0000313" key="3">
    <source>
        <dbReference type="Proteomes" id="UP001187343"/>
    </source>
</evidence>
<feature type="compositionally biased region" description="Polar residues" evidence="1">
    <location>
        <begin position="61"/>
        <end position="72"/>
    </location>
</feature>
<feature type="compositionally biased region" description="Polar residues" evidence="1">
    <location>
        <begin position="35"/>
        <end position="47"/>
    </location>
</feature>
<dbReference type="EMBL" id="JAUYZG010000022">
    <property type="protein sequence ID" value="KAK2872655.1"/>
    <property type="molecule type" value="Genomic_DNA"/>
</dbReference>
<feature type="region of interest" description="Disordered" evidence="1">
    <location>
        <begin position="1"/>
        <end position="48"/>
    </location>
</feature>
<evidence type="ECO:0000256" key="1">
    <source>
        <dbReference type="SAM" id="MobiDB-lite"/>
    </source>
</evidence>
<gene>
    <name evidence="2" type="ORF">Q8A67_022552</name>
</gene>
<feature type="region of interest" description="Disordered" evidence="1">
    <location>
        <begin position="61"/>
        <end position="81"/>
    </location>
</feature>
<dbReference type="AlphaFoldDB" id="A0AA88P5E6"/>
<evidence type="ECO:0000313" key="2">
    <source>
        <dbReference type="EMBL" id="KAK2872655.1"/>
    </source>
</evidence>
<protein>
    <submittedName>
        <fullName evidence="2">Uncharacterized protein</fullName>
    </submittedName>
</protein>
<keyword evidence="3" id="KW-1185">Reference proteome</keyword>
<dbReference type="Proteomes" id="UP001187343">
    <property type="component" value="Unassembled WGS sequence"/>
</dbReference>
<comment type="caution">
    <text evidence="2">The sequence shown here is derived from an EMBL/GenBank/DDBJ whole genome shotgun (WGS) entry which is preliminary data.</text>
</comment>
<organism evidence="2 3">
    <name type="scientific">Cirrhinus molitorella</name>
    <name type="common">mud carp</name>
    <dbReference type="NCBI Taxonomy" id="172907"/>
    <lineage>
        <taxon>Eukaryota</taxon>
        <taxon>Metazoa</taxon>
        <taxon>Chordata</taxon>
        <taxon>Craniata</taxon>
        <taxon>Vertebrata</taxon>
        <taxon>Euteleostomi</taxon>
        <taxon>Actinopterygii</taxon>
        <taxon>Neopterygii</taxon>
        <taxon>Teleostei</taxon>
        <taxon>Ostariophysi</taxon>
        <taxon>Cypriniformes</taxon>
        <taxon>Cyprinidae</taxon>
        <taxon>Labeoninae</taxon>
        <taxon>Labeonini</taxon>
        <taxon>Cirrhinus</taxon>
    </lineage>
</organism>
<accession>A0AA88P5E6</accession>
<name>A0AA88P5E6_9TELE</name>
<feature type="compositionally biased region" description="Polar residues" evidence="1">
    <location>
        <begin position="1"/>
        <end position="26"/>
    </location>
</feature>